<evidence type="ECO:0000313" key="2">
    <source>
        <dbReference type="Proteomes" id="UP000093199"/>
    </source>
</evidence>
<name>A0A1C0Y770_9BACL</name>
<protein>
    <submittedName>
        <fullName evidence="1">Uncharacterized protein</fullName>
    </submittedName>
</protein>
<proteinExistence type="predicted"/>
<dbReference type="AlphaFoldDB" id="A0A1C0Y770"/>
<evidence type="ECO:0000313" key="1">
    <source>
        <dbReference type="EMBL" id="OCS82983.1"/>
    </source>
</evidence>
<keyword evidence="2" id="KW-1185">Reference proteome</keyword>
<dbReference type="Proteomes" id="UP000093199">
    <property type="component" value="Unassembled WGS sequence"/>
</dbReference>
<sequence>MTTVLGVLGVVAWKGVQSLDEIELFGDVLKDIIGEAHIEKLVITDGSGVVYTIRDRVQIDEIMQASFSMELYPSQQAPLVDYTIDVYTAASVVPQRIIVGSDHQLQVNEARFTVHSDNVLLGHLRTQL</sequence>
<comment type="caution">
    <text evidence="1">The sequence shown here is derived from an EMBL/GenBank/DDBJ whole genome shotgun (WGS) entry which is preliminary data.</text>
</comment>
<organism evidence="1 2">
    <name type="scientific">Caryophanon tenue</name>
    <dbReference type="NCBI Taxonomy" id="33978"/>
    <lineage>
        <taxon>Bacteria</taxon>
        <taxon>Bacillati</taxon>
        <taxon>Bacillota</taxon>
        <taxon>Bacilli</taxon>
        <taxon>Bacillales</taxon>
        <taxon>Caryophanaceae</taxon>
        <taxon>Caryophanon</taxon>
    </lineage>
</organism>
<reference evidence="1 2" key="1">
    <citation type="submission" date="2016-07" db="EMBL/GenBank/DDBJ databases">
        <title>Caryophanon tenue genome sequencing.</title>
        <authorList>
            <person name="Verma A."/>
            <person name="Pal Y."/>
            <person name="Krishnamurthi S."/>
        </authorList>
    </citation>
    <scope>NUCLEOTIDE SEQUENCE [LARGE SCALE GENOMIC DNA]</scope>
    <source>
        <strain evidence="1 2">DSM 14152</strain>
    </source>
</reference>
<dbReference type="EMBL" id="MASJ01000039">
    <property type="protein sequence ID" value="OCS82983.1"/>
    <property type="molecule type" value="Genomic_DNA"/>
</dbReference>
<accession>A0A1C0Y770</accession>
<gene>
    <name evidence="1" type="ORF">A6M13_06170</name>
</gene>